<protein>
    <submittedName>
        <fullName evidence="1 2">Mitochondrial protein</fullName>
    </submittedName>
</protein>
<gene>
    <name evidence="2" type="ORF">E5676_scaffold482G00410</name>
    <name evidence="1" type="ORF">E6C27_scaffold269G00450</name>
</gene>
<evidence type="ECO:0000313" key="3">
    <source>
        <dbReference type="Proteomes" id="UP000321393"/>
    </source>
</evidence>
<dbReference type="EMBL" id="SSTD01005249">
    <property type="protein sequence ID" value="TYK22004.1"/>
    <property type="molecule type" value="Genomic_DNA"/>
</dbReference>
<evidence type="ECO:0000313" key="4">
    <source>
        <dbReference type="Proteomes" id="UP000321947"/>
    </source>
</evidence>
<dbReference type="AlphaFoldDB" id="A0A5D3DEJ0"/>
<evidence type="ECO:0000313" key="1">
    <source>
        <dbReference type="EMBL" id="KAA0032965.1"/>
    </source>
</evidence>
<reference evidence="3 4" key="1">
    <citation type="submission" date="2019-08" db="EMBL/GenBank/DDBJ databases">
        <title>Draft genome sequences of two oriental melons (Cucumis melo L. var makuwa).</title>
        <authorList>
            <person name="Kwon S.-Y."/>
        </authorList>
    </citation>
    <scope>NUCLEOTIDE SEQUENCE [LARGE SCALE GENOMIC DNA]</scope>
    <source>
        <strain evidence="4">cv. Chang Bougi</strain>
        <strain evidence="3">cv. SW 3</strain>
        <tissue evidence="2">Leaf</tissue>
    </source>
</reference>
<dbReference type="Proteomes" id="UP000321393">
    <property type="component" value="Unassembled WGS sequence"/>
</dbReference>
<comment type="caution">
    <text evidence="2">The sequence shown here is derived from an EMBL/GenBank/DDBJ whole genome shotgun (WGS) entry which is preliminary data.</text>
</comment>
<accession>A0A5D3DEJ0</accession>
<dbReference type="OrthoDB" id="1306334at2759"/>
<name>A0A5D3DEJ0_CUCMM</name>
<dbReference type="Proteomes" id="UP000321947">
    <property type="component" value="Unassembled WGS sequence"/>
</dbReference>
<dbReference type="EMBL" id="SSTE01020983">
    <property type="protein sequence ID" value="KAA0032965.1"/>
    <property type="molecule type" value="Genomic_DNA"/>
</dbReference>
<proteinExistence type="predicted"/>
<evidence type="ECO:0000313" key="2">
    <source>
        <dbReference type="EMBL" id="TYK22004.1"/>
    </source>
</evidence>
<dbReference type="STRING" id="1194695.A0A5D3DEJ0"/>
<organism evidence="2 4">
    <name type="scientific">Cucumis melo var. makuwa</name>
    <name type="common">Oriental melon</name>
    <dbReference type="NCBI Taxonomy" id="1194695"/>
    <lineage>
        <taxon>Eukaryota</taxon>
        <taxon>Viridiplantae</taxon>
        <taxon>Streptophyta</taxon>
        <taxon>Embryophyta</taxon>
        <taxon>Tracheophyta</taxon>
        <taxon>Spermatophyta</taxon>
        <taxon>Magnoliopsida</taxon>
        <taxon>eudicotyledons</taxon>
        <taxon>Gunneridae</taxon>
        <taxon>Pentapetalae</taxon>
        <taxon>rosids</taxon>
        <taxon>fabids</taxon>
        <taxon>Cucurbitales</taxon>
        <taxon>Cucurbitaceae</taxon>
        <taxon>Benincaseae</taxon>
        <taxon>Cucumis</taxon>
    </lineage>
</organism>
<sequence length="145" mass="16738">MKNPTEPCTNNKMSENDKFDVAVLENVKEKNKGDETEIRAETSFTASLHSTIIPKNIYTALECLKWKNAVVEEMKALENNTTWEICTLSRAHKNVGCKWVFSLKYKADKTLDRHKVRMLRMLFLNRDFVKEVYMSLIYGVLSAGV</sequence>